<gene>
    <name evidence="1" type="ORF">METZ01_LOCUS163262</name>
</gene>
<sequence>MHGVEGGALQQLISCHPKAQAVLHGAIFANPPNLAIVPAGQFQRQWVTVGGDVVVQVDPRRSADRLTGKLERYRLFELGAHGDRVGAVDRHAHTGHARLKVGQAHDLARLVHHFHFLLRVTVVEKHIDMRQN</sequence>
<organism evidence="1">
    <name type="scientific">marine metagenome</name>
    <dbReference type="NCBI Taxonomy" id="408172"/>
    <lineage>
        <taxon>unclassified sequences</taxon>
        <taxon>metagenomes</taxon>
        <taxon>ecological metagenomes</taxon>
    </lineage>
</organism>
<dbReference type="EMBL" id="UINC01028791">
    <property type="protein sequence ID" value="SVB10408.1"/>
    <property type="molecule type" value="Genomic_DNA"/>
</dbReference>
<reference evidence="1" key="1">
    <citation type="submission" date="2018-05" db="EMBL/GenBank/DDBJ databases">
        <authorList>
            <person name="Lanie J.A."/>
            <person name="Ng W.-L."/>
            <person name="Kazmierczak K.M."/>
            <person name="Andrzejewski T.M."/>
            <person name="Davidsen T.M."/>
            <person name="Wayne K.J."/>
            <person name="Tettelin H."/>
            <person name="Glass J.I."/>
            <person name="Rusch D."/>
            <person name="Podicherti R."/>
            <person name="Tsui H.-C.T."/>
            <person name="Winkler M.E."/>
        </authorList>
    </citation>
    <scope>NUCLEOTIDE SEQUENCE</scope>
</reference>
<feature type="non-terminal residue" evidence="1">
    <location>
        <position position="132"/>
    </location>
</feature>
<proteinExistence type="predicted"/>
<accession>A0A382B9G7</accession>
<evidence type="ECO:0000313" key="1">
    <source>
        <dbReference type="EMBL" id="SVB10408.1"/>
    </source>
</evidence>
<dbReference type="AlphaFoldDB" id="A0A382B9G7"/>
<protein>
    <submittedName>
        <fullName evidence="1">Uncharacterized protein</fullName>
    </submittedName>
</protein>
<name>A0A382B9G7_9ZZZZ</name>